<protein>
    <submittedName>
        <fullName evidence="2">Threonine aldolase</fullName>
    </submittedName>
</protein>
<evidence type="ECO:0000313" key="2">
    <source>
        <dbReference type="EMBL" id="NYE14917.1"/>
    </source>
</evidence>
<dbReference type="RefSeq" id="WP_179835705.1">
    <property type="nucleotide sequence ID" value="NZ_JACCBT010000001.1"/>
</dbReference>
<name>A0A7Y9KDB9_9ACTN</name>
<keyword evidence="1" id="KW-0472">Membrane</keyword>
<comment type="caution">
    <text evidence="2">The sequence shown here is derived from an EMBL/GenBank/DDBJ whole genome shotgun (WGS) entry which is preliminary data.</text>
</comment>
<evidence type="ECO:0000313" key="3">
    <source>
        <dbReference type="Proteomes" id="UP000591272"/>
    </source>
</evidence>
<keyword evidence="1" id="KW-1133">Transmembrane helix</keyword>
<dbReference type="AlphaFoldDB" id="A0A7Y9KDB9"/>
<feature type="transmembrane region" description="Helical" evidence="1">
    <location>
        <begin position="123"/>
        <end position="146"/>
    </location>
</feature>
<sequence length="148" mass="15649">MVAEKLASDAVEVLATAIVNPAAVASSTELHDLVRRWFRLNGQLEAFEAFLANPGDGAWMRDLLRQAVERDAAFARSLSAAVDQARATTPPQSNSVHLYADGARGGTFQVAGRDSHRKVAIDIGGSGFALLAVILAIGIVFAVLALQH</sequence>
<accession>A0A7Y9KDB9</accession>
<dbReference type="Proteomes" id="UP000591272">
    <property type="component" value="Unassembled WGS sequence"/>
</dbReference>
<keyword evidence="3" id="KW-1185">Reference proteome</keyword>
<proteinExistence type="predicted"/>
<dbReference type="EMBL" id="JACCBT010000001">
    <property type="protein sequence ID" value="NYE14917.1"/>
    <property type="molecule type" value="Genomic_DNA"/>
</dbReference>
<reference evidence="2 3" key="1">
    <citation type="submission" date="2020-07" db="EMBL/GenBank/DDBJ databases">
        <title>Sequencing the genomes of 1000 actinobacteria strains.</title>
        <authorList>
            <person name="Klenk H.-P."/>
        </authorList>
    </citation>
    <scope>NUCLEOTIDE SEQUENCE [LARGE SCALE GENOMIC DNA]</scope>
    <source>
        <strain evidence="2 3">DSM 43461</strain>
    </source>
</reference>
<evidence type="ECO:0000256" key="1">
    <source>
        <dbReference type="SAM" id="Phobius"/>
    </source>
</evidence>
<keyword evidence="1" id="KW-0812">Transmembrane</keyword>
<organism evidence="2 3">
    <name type="scientific">Actinomadura citrea</name>
    <dbReference type="NCBI Taxonomy" id="46158"/>
    <lineage>
        <taxon>Bacteria</taxon>
        <taxon>Bacillati</taxon>
        <taxon>Actinomycetota</taxon>
        <taxon>Actinomycetes</taxon>
        <taxon>Streptosporangiales</taxon>
        <taxon>Thermomonosporaceae</taxon>
        <taxon>Actinomadura</taxon>
    </lineage>
</organism>
<gene>
    <name evidence="2" type="ORF">BJ999_005213</name>
</gene>